<reference evidence="1" key="1">
    <citation type="submission" date="2020-03" db="EMBL/GenBank/DDBJ databases">
        <title>The deep terrestrial virosphere.</title>
        <authorList>
            <person name="Holmfeldt K."/>
            <person name="Nilsson E."/>
            <person name="Simone D."/>
            <person name="Lopez-Fernandez M."/>
            <person name="Wu X."/>
            <person name="de Brujin I."/>
            <person name="Lundin D."/>
            <person name="Andersson A."/>
            <person name="Bertilsson S."/>
            <person name="Dopson M."/>
        </authorList>
    </citation>
    <scope>NUCLEOTIDE SEQUENCE</scope>
    <source>
        <strain evidence="1">MM415A00216</strain>
    </source>
</reference>
<dbReference type="AlphaFoldDB" id="A0A6M3KQ22"/>
<name>A0A6M3KQ22_9ZZZZ</name>
<protein>
    <submittedName>
        <fullName evidence="1">Putative structural protein</fullName>
    </submittedName>
</protein>
<dbReference type="EMBL" id="MT142525">
    <property type="protein sequence ID" value="QJA84159.1"/>
    <property type="molecule type" value="Genomic_DNA"/>
</dbReference>
<sequence length="524" mass="57357">MADQAVSLLDDLVREELPRMLVEIEPEIAPMMDKIIRTSFGVKSQEGLGKGYQVIHIYETGTAGLFESGDPLGPAMTSISGNQAQLLAEGSAADGLAIFPSATEVPHSGEIKRVLTLHKVVGNYSIPAAWKQLDMLNAMQLKKVARDLKAVAKQKALYVATSLMSYSVTNSSNFTNQVLGRISAIEENQDGWTDYIDITIDEEYGRIANFRPGQRLDLVADSDGVLQCGAVAGSDIRNMEYGTSNYVHLIVVDVDYLGKRITLRPVDSVDGGLPNYGASQSGDVFATAAAENDWIVYAKTTRYTTASRPQHSWGFNDWMKAEGTILGGANEASGLDLDNYRLFKSQVKAVNGPLTDDVINGYIAGYLDAYPGETLDTIITTQGVQQKWLQQPGLYNNRQNYERTGKALRFRGGWSEISYEFGGRVFDWIMSPMCLSKRLYAMKFGGDNIKRYGPPRIGGVNATMGPELEFLATTTGNPGVFMVSYSDGGAPQDLLEAPFWYYELICPVDPRGVLLTGLNEATML</sequence>
<proteinExistence type="predicted"/>
<gene>
    <name evidence="1" type="ORF">MM415A00216_0003</name>
</gene>
<evidence type="ECO:0000313" key="1">
    <source>
        <dbReference type="EMBL" id="QJA84159.1"/>
    </source>
</evidence>
<organism evidence="1">
    <name type="scientific">viral metagenome</name>
    <dbReference type="NCBI Taxonomy" id="1070528"/>
    <lineage>
        <taxon>unclassified sequences</taxon>
        <taxon>metagenomes</taxon>
        <taxon>organismal metagenomes</taxon>
    </lineage>
</organism>
<accession>A0A6M3KQ22</accession>